<organism evidence="1 2">
    <name type="scientific">Salix viminalis</name>
    <name type="common">Common osier</name>
    <name type="synonym">Basket willow</name>
    <dbReference type="NCBI Taxonomy" id="40686"/>
    <lineage>
        <taxon>Eukaryota</taxon>
        <taxon>Viridiplantae</taxon>
        <taxon>Streptophyta</taxon>
        <taxon>Embryophyta</taxon>
        <taxon>Tracheophyta</taxon>
        <taxon>Spermatophyta</taxon>
        <taxon>Magnoliopsida</taxon>
        <taxon>eudicotyledons</taxon>
        <taxon>Gunneridae</taxon>
        <taxon>Pentapetalae</taxon>
        <taxon>rosids</taxon>
        <taxon>fabids</taxon>
        <taxon>Malpighiales</taxon>
        <taxon>Salicaceae</taxon>
        <taxon>Saliceae</taxon>
        <taxon>Salix</taxon>
    </lineage>
</organism>
<evidence type="ECO:0000313" key="1">
    <source>
        <dbReference type="EMBL" id="KAJ6721687.1"/>
    </source>
</evidence>
<keyword evidence="2" id="KW-1185">Reference proteome</keyword>
<proteinExistence type="predicted"/>
<sequence length="110" mass="12034">MITASCALSTLYGKFPKKSLVLTGTSSVSPSASSADPLILPQQQLQVPQLKQQQQILSAPSMSLQLVKVRELMMGRKMSLQQQQRQPWCKKLAGKVVVTEVVFSVMGMVT</sequence>
<reference evidence="1" key="1">
    <citation type="submission" date="2022-11" db="EMBL/GenBank/DDBJ databases">
        <authorList>
            <person name="Hyden B.L."/>
            <person name="Feng K."/>
            <person name="Yates T."/>
            <person name="Jawdy S."/>
            <person name="Smart L.B."/>
            <person name="Muchero W."/>
        </authorList>
    </citation>
    <scope>NUCLEOTIDE SEQUENCE</scope>
    <source>
        <tissue evidence="1">Shoot tip</tissue>
    </source>
</reference>
<accession>A0A9Q0U1H0</accession>
<gene>
    <name evidence="1" type="ORF">OIU85_024749</name>
</gene>
<reference evidence="1" key="2">
    <citation type="journal article" date="2023" name="Int. J. Mol. Sci.">
        <title>De Novo Assembly and Annotation of 11 Diverse Shrub Willow (Salix) Genomes Reveals Novel Gene Organization in Sex-Linked Regions.</title>
        <authorList>
            <person name="Hyden B."/>
            <person name="Feng K."/>
            <person name="Yates T.B."/>
            <person name="Jawdy S."/>
            <person name="Cereghino C."/>
            <person name="Smart L.B."/>
            <person name="Muchero W."/>
        </authorList>
    </citation>
    <scope>NUCLEOTIDE SEQUENCE [LARGE SCALE GENOMIC DNA]</scope>
    <source>
        <tissue evidence="1">Shoot tip</tissue>
    </source>
</reference>
<dbReference type="EMBL" id="JAPFFL010000006">
    <property type="protein sequence ID" value="KAJ6721687.1"/>
    <property type="molecule type" value="Genomic_DNA"/>
</dbReference>
<protein>
    <submittedName>
        <fullName evidence="1">Uncharacterized protein</fullName>
    </submittedName>
</protein>
<dbReference type="Proteomes" id="UP001151529">
    <property type="component" value="Chromosome 10"/>
</dbReference>
<evidence type="ECO:0000313" key="2">
    <source>
        <dbReference type="Proteomes" id="UP001151529"/>
    </source>
</evidence>
<name>A0A9Q0U1H0_SALVM</name>
<dbReference type="AlphaFoldDB" id="A0A9Q0U1H0"/>
<comment type="caution">
    <text evidence="1">The sequence shown here is derived from an EMBL/GenBank/DDBJ whole genome shotgun (WGS) entry which is preliminary data.</text>
</comment>